<organism evidence="3 4">
    <name type="scientific">Vagococcus silagei</name>
    <dbReference type="NCBI Taxonomy" id="2508885"/>
    <lineage>
        <taxon>Bacteria</taxon>
        <taxon>Bacillati</taxon>
        <taxon>Bacillota</taxon>
        <taxon>Bacilli</taxon>
        <taxon>Lactobacillales</taxon>
        <taxon>Enterococcaceae</taxon>
        <taxon>Vagococcus</taxon>
    </lineage>
</organism>
<sequence length="593" mass="67627">MENKFQTKQDFLNGFSKLMDPLKAKYSDNGRLDLGTSGSVYGKNTQEIEAFLRPLWAFGPFLVDHDDQFLNDAYVSGIINGTDPESAHYWGDTKDYDQLLVEMAALSTTLLLSKEKTWEKMSKTQQDNLAKWLDSINHHKTPKNNWLFFRVLVNLALKECAGKWDPNQVEADFKVIESFYIDNGWYFDGVDSQMDYYISFAIHYYSLIYAKFMAEEDPERCTLFKERATMFAQTFQYWFDEKGEALPFGRSLTYRFAQCSFWSALVFCDVEALPWGEIKGIISRNMAQWFSHDIFNASGFLSVGYHYENLVMAEGYNAPGSPYWALKSFILLAVPDNHPYWQEEPVAKKETGELHLLPEARMVISDSKNQIQSFVGGQLEAYQAHIDAKYSKLVYSSKFGFSVSKGSLYYTQGGFDNCLALSENDLYYRSKLTTTSYEILADRVINVWQPWVDVTIKSTVIPLGQGWHIRVHDIETARQLTAVEGGFAVPFTDDNTIKITEEMVRCENTIGITQMQAIKGFDEAKMIRMEPNTNLFFQCSNHPSLKATDLMPGTHRLVSLVGGFEASEEVSFTVELTGDTLNVAGAVTYEFTL</sequence>
<dbReference type="AlphaFoldDB" id="A0A4S3B8F9"/>
<accession>A0A4S3B8F9</accession>
<dbReference type="Proteomes" id="UP000310506">
    <property type="component" value="Unassembled WGS sequence"/>
</dbReference>
<evidence type="ECO:0000259" key="1">
    <source>
        <dbReference type="Pfam" id="PF10022"/>
    </source>
</evidence>
<dbReference type="PIRSF" id="PIRSF014753">
    <property type="entry name" value="UCP014753"/>
    <property type="match status" value="1"/>
</dbReference>
<proteinExistence type="predicted"/>
<dbReference type="EMBL" id="SDGV01000015">
    <property type="protein sequence ID" value="THB61185.1"/>
    <property type="molecule type" value="Genomic_DNA"/>
</dbReference>
<dbReference type="InterPro" id="IPR016624">
    <property type="entry name" value="UCP014753"/>
</dbReference>
<dbReference type="Pfam" id="PF10022">
    <property type="entry name" value="DUF2264"/>
    <property type="match status" value="1"/>
</dbReference>
<dbReference type="PANTHER" id="PTHR35339:SF4">
    <property type="entry name" value="LINALOOL DEHYDRATASE_ISOMERASE DOMAIN-CONTAINING PROTEIN"/>
    <property type="match status" value="1"/>
</dbReference>
<keyword evidence="4" id="KW-1185">Reference proteome</keyword>
<evidence type="ECO:0000313" key="3">
    <source>
        <dbReference type="EMBL" id="THB61185.1"/>
    </source>
</evidence>
<protein>
    <submittedName>
        <fullName evidence="3">DUF2264 domain-containing protein</fullName>
    </submittedName>
</protein>
<name>A0A4S3B8F9_9ENTE</name>
<dbReference type="InterPro" id="IPR049349">
    <property type="entry name" value="DUF2264_N"/>
</dbReference>
<comment type="caution">
    <text evidence="3">The sequence shown here is derived from an EMBL/GenBank/DDBJ whole genome shotgun (WGS) entry which is preliminary data.</text>
</comment>
<dbReference type="InterPro" id="IPR049237">
    <property type="entry name" value="DUF2264_C"/>
</dbReference>
<feature type="domain" description="DUF2264" evidence="1">
    <location>
        <begin position="7"/>
        <end position="345"/>
    </location>
</feature>
<dbReference type="OrthoDB" id="9813465at2"/>
<dbReference type="PANTHER" id="PTHR35339">
    <property type="entry name" value="LINALOOL DEHYDRATASE_ISOMERASE DOMAIN-CONTAINING PROTEIN"/>
    <property type="match status" value="1"/>
</dbReference>
<evidence type="ECO:0000259" key="2">
    <source>
        <dbReference type="Pfam" id="PF20938"/>
    </source>
</evidence>
<dbReference type="Pfam" id="PF20938">
    <property type="entry name" value="DUF2264_C"/>
    <property type="match status" value="1"/>
</dbReference>
<feature type="domain" description="DUF2264" evidence="2">
    <location>
        <begin position="357"/>
        <end position="561"/>
    </location>
</feature>
<gene>
    <name evidence="3" type="ORF">ESZ54_06600</name>
</gene>
<evidence type="ECO:0000313" key="4">
    <source>
        <dbReference type="Proteomes" id="UP000310506"/>
    </source>
</evidence>
<reference evidence="3 4" key="1">
    <citation type="submission" date="2019-01" db="EMBL/GenBank/DDBJ databases">
        <title>Vagococcus silagei sp. nov. isolated from brewer's grain.</title>
        <authorList>
            <person name="Guu J.-R."/>
        </authorList>
    </citation>
    <scope>NUCLEOTIDE SEQUENCE [LARGE SCALE GENOMIC DNA]</scope>
    <source>
        <strain evidence="3 4">2B-2</strain>
    </source>
</reference>
<dbReference type="RefSeq" id="WP_136136879.1">
    <property type="nucleotide sequence ID" value="NZ_SDGV01000015.1"/>
</dbReference>